<evidence type="ECO:0008006" key="9">
    <source>
        <dbReference type="Google" id="ProtNLM"/>
    </source>
</evidence>
<keyword evidence="3 6" id="KW-0812">Transmembrane</keyword>
<dbReference type="Pfam" id="PF03739">
    <property type="entry name" value="LptF_LptG"/>
    <property type="match status" value="2"/>
</dbReference>
<feature type="transmembrane region" description="Helical" evidence="6">
    <location>
        <begin position="99"/>
        <end position="116"/>
    </location>
</feature>
<dbReference type="EMBL" id="BQKE01000001">
    <property type="protein sequence ID" value="GJM60410.1"/>
    <property type="molecule type" value="Genomic_DNA"/>
</dbReference>
<organism evidence="7 8">
    <name type="scientific">Persicobacter diffluens</name>
    <dbReference type="NCBI Taxonomy" id="981"/>
    <lineage>
        <taxon>Bacteria</taxon>
        <taxon>Pseudomonadati</taxon>
        <taxon>Bacteroidota</taxon>
        <taxon>Cytophagia</taxon>
        <taxon>Cytophagales</taxon>
        <taxon>Persicobacteraceae</taxon>
        <taxon>Persicobacter</taxon>
    </lineage>
</organism>
<feature type="transmembrane region" description="Helical" evidence="6">
    <location>
        <begin position="553"/>
        <end position="575"/>
    </location>
</feature>
<keyword evidence="8" id="KW-1185">Reference proteome</keyword>
<keyword evidence="2" id="KW-1003">Cell membrane</keyword>
<evidence type="ECO:0000256" key="6">
    <source>
        <dbReference type="SAM" id="Phobius"/>
    </source>
</evidence>
<sequence length="616" mass="69905">MKKLDKLILKSFIGPFIGTLAVAVFVLLAQFFLRYFSELVGKGLGAGTYFELVGYFAIFMIPQALPLAVLLSSLMTFGNLGEHFELTAIKSSGISLLRVLRPIFIFSVLLSIFAFYCNDQIVPKANLKAWSLLYDIKRKKPAMEIKPGVFYGDLPGYKIRVKEVSENGKSMKDMIIYNHADGQGNKEVILADSGDMYMIHNERYMVMELYHGNSYTESNPDGVQSGSGYHDIAPLMRNNFIRSKMVFSMQSFDLERTREDLFSGNRMMKNVSQLTHDIDSLQMDADAFRYELFNGVNSYFTYHMRDQVEVPTQYAEQHAQRQEIIRQNNLIKKVAKEERRLDSLAQNGTDTTGMMALFWEKQKTGKEDKEQVADAKLKKITEGAKAAGAIAGVSEDSVAAIMDSAEGLLAQQEIEAPEQEEKKEMIAPNYYADYSFEEAKLTEAKVDSLLLVKKRNARMYRSALSQSRYVKNTIMSQANKIKNRNKSRYGFQIEYQKKFAMSMACLIMFLIGAPLGAIIKKGGIGFPVLISIVFFIFYFIVSMTGEKWAKEGVVSAFAGIWAADFVLLPFGLFFLRQARIDARLFDTDFYAVVFDRVKQLFIKKKKKEQAESEIAE</sequence>
<keyword evidence="5 6" id="KW-0472">Membrane</keyword>
<protein>
    <recommendedName>
        <fullName evidence="9">YjgP/YjgQ family permease</fullName>
    </recommendedName>
</protein>
<keyword evidence="4 6" id="KW-1133">Transmembrane helix</keyword>
<proteinExistence type="predicted"/>
<feature type="transmembrane region" description="Helical" evidence="6">
    <location>
        <begin position="53"/>
        <end position="78"/>
    </location>
</feature>
<accession>A0AAN4VY00</accession>
<evidence type="ECO:0000313" key="7">
    <source>
        <dbReference type="EMBL" id="GJM60410.1"/>
    </source>
</evidence>
<dbReference type="RefSeq" id="WP_338236167.1">
    <property type="nucleotide sequence ID" value="NZ_BQKE01000001.1"/>
</dbReference>
<gene>
    <name evidence="7" type="ORF">PEDI_09620</name>
</gene>
<dbReference type="InterPro" id="IPR005495">
    <property type="entry name" value="LptG/LptF_permease"/>
</dbReference>
<feature type="transmembrane region" description="Helical" evidence="6">
    <location>
        <begin position="499"/>
        <end position="517"/>
    </location>
</feature>
<dbReference type="GO" id="GO:0015920">
    <property type="term" value="P:lipopolysaccharide transport"/>
    <property type="evidence" value="ECO:0007669"/>
    <property type="project" value="TreeGrafter"/>
</dbReference>
<feature type="transmembrane region" description="Helical" evidence="6">
    <location>
        <begin position="12"/>
        <end position="33"/>
    </location>
</feature>
<evidence type="ECO:0000256" key="4">
    <source>
        <dbReference type="ARBA" id="ARBA00022989"/>
    </source>
</evidence>
<evidence type="ECO:0000256" key="3">
    <source>
        <dbReference type="ARBA" id="ARBA00022692"/>
    </source>
</evidence>
<feature type="transmembrane region" description="Helical" evidence="6">
    <location>
        <begin position="524"/>
        <end position="541"/>
    </location>
</feature>
<name>A0AAN4VY00_9BACT</name>
<evidence type="ECO:0000313" key="8">
    <source>
        <dbReference type="Proteomes" id="UP001310022"/>
    </source>
</evidence>
<reference evidence="7 8" key="1">
    <citation type="submission" date="2021-12" db="EMBL/GenBank/DDBJ databases">
        <title>Genome sequencing of bacteria with rrn-lacking chromosome and rrn-plasmid.</title>
        <authorList>
            <person name="Anda M."/>
            <person name="Iwasaki W."/>
        </authorList>
    </citation>
    <scope>NUCLEOTIDE SEQUENCE [LARGE SCALE GENOMIC DNA]</scope>
    <source>
        <strain evidence="7 8">NBRC 15940</strain>
    </source>
</reference>
<comment type="caution">
    <text evidence="7">The sequence shown here is derived from an EMBL/GenBank/DDBJ whole genome shotgun (WGS) entry which is preliminary data.</text>
</comment>
<evidence type="ECO:0000256" key="5">
    <source>
        <dbReference type="ARBA" id="ARBA00023136"/>
    </source>
</evidence>
<dbReference type="PANTHER" id="PTHR33529">
    <property type="entry name" value="SLR0882 PROTEIN-RELATED"/>
    <property type="match status" value="1"/>
</dbReference>
<comment type="subcellular location">
    <subcellularLocation>
        <location evidence="1">Cell membrane</location>
        <topology evidence="1">Multi-pass membrane protein</topology>
    </subcellularLocation>
</comment>
<evidence type="ECO:0000256" key="1">
    <source>
        <dbReference type="ARBA" id="ARBA00004651"/>
    </source>
</evidence>
<dbReference type="PANTHER" id="PTHR33529:SF6">
    <property type="entry name" value="YJGP_YJGQ FAMILY PERMEASE"/>
    <property type="match status" value="1"/>
</dbReference>
<dbReference type="GO" id="GO:0043190">
    <property type="term" value="C:ATP-binding cassette (ABC) transporter complex"/>
    <property type="evidence" value="ECO:0007669"/>
    <property type="project" value="TreeGrafter"/>
</dbReference>
<evidence type="ECO:0000256" key="2">
    <source>
        <dbReference type="ARBA" id="ARBA00022475"/>
    </source>
</evidence>
<dbReference type="Proteomes" id="UP001310022">
    <property type="component" value="Unassembled WGS sequence"/>
</dbReference>
<dbReference type="AlphaFoldDB" id="A0AAN4VY00"/>